<name>A0A317TXL0_9GAMM</name>
<reference evidence="2 4" key="1">
    <citation type="submission" date="2018-05" db="EMBL/GenBank/DDBJ databases">
        <title>Legionella qingyii sp.nov., whole genome shotgun sequence.</title>
        <authorList>
            <person name="Wu H."/>
            <person name="Zhu Q."/>
            <person name="Hu C."/>
        </authorList>
    </citation>
    <scope>NUCLEOTIDE SEQUENCE [LARGE SCALE GENOMIC DNA]</scope>
    <source>
        <strain evidence="2 4">HEB18</strain>
    </source>
</reference>
<dbReference type="Proteomes" id="UP000247152">
    <property type="component" value="Unassembled WGS sequence"/>
</dbReference>
<dbReference type="EMBL" id="QHJG01000042">
    <property type="protein sequence ID" value="PWY54181.1"/>
    <property type="molecule type" value="Genomic_DNA"/>
</dbReference>
<protein>
    <submittedName>
        <fullName evidence="2">Uncharacterized protein</fullName>
    </submittedName>
</protein>
<sequence>MRKSLVSYLFFLITISYATFANSYGVHEDHPYDFVVTKDVYKFSEIYQIKSPQKETYPGSIKKSAFRIRTNYDLSNKDGWQATGITRIISLGSLYPWAKEIDIYDTRGVQIGFIDGNLATLESAKFTIYDYDESGKSTEIGYAYANPSFDRFVILTSTSNPHPIAELNRNIGDKTWEVSVHYPEKIDDRIIRIFAGFVIDYEDKFLASPDDSDDYDDDYIANQSAH</sequence>
<dbReference type="Proteomes" id="UP000287374">
    <property type="component" value="Unassembled WGS sequence"/>
</dbReference>
<evidence type="ECO:0000256" key="1">
    <source>
        <dbReference type="SAM" id="SignalP"/>
    </source>
</evidence>
<comment type="caution">
    <text evidence="2">The sequence shown here is derived from an EMBL/GenBank/DDBJ whole genome shotgun (WGS) entry which is preliminary data.</text>
</comment>
<dbReference type="EMBL" id="RZGX01000006">
    <property type="protein sequence ID" value="RUR24080.1"/>
    <property type="molecule type" value="Genomic_DNA"/>
</dbReference>
<evidence type="ECO:0000313" key="4">
    <source>
        <dbReference type="Proteomes" id="UP000247152"/>
    </source>
</evidence>
<accession>A0A317TXL0</accession>
<feature type="chain" id="PRO_5016347667" evidence="1">
    <location>
        <begin position="22"/>
        <end position="226"/>
    </location>
</feature>
<reference evidence="3 5" key="2">
    <citation type="submission" date="2018-12" db="EMBL/GenBank/DDBJ databases">
        <title>Legionella sp,whole genome shotgun sequence.</title>
        <authorList>
            <person name="Wu H."/>
        </authorList>
    </citation>
    <scope>NUCLEOTIDE SEQUENCE [LARGE SCALE GENOMIC DNA]</scope>
    <source>
        <strain evidence="3">Km489</strain>
        <strain evidence="5">km489</strain>
    </source>
</reference>
<dbReference type="RefSeq" id="WP_110143994.1">
    <property type="nucleotide sequence ID" value="NZ_QHJG01000042.1"/>
</dbReference>
<organism evidence="2 4">
    <name type="scientific">Legionella qingyii</name>
    <dbReference type="NCBI Taxonomy" id="2184757"/>
    <lineage>
        <taxon>Bacteria</taxon>
        <taxon>Pseudomonadati</taxon>
        <taxon>Pseudomonadota</taxon>
        <taxon>Gammaproteobacteria</taxon>
        <taxon>Legionellales</taxon>
        <taxon>Legionellaceae</taxon>
        <taxon>Legionella</taxon>
    </lineage>
</organism>
<evidence type="ECO:0000313" key="3">
    <source>
        <dbReference type="EMBL" id="RUR24080.1"/>
    </source>
</evidence>
<dbReference type="AlphaFoldDB" id="A0A317TXL0"/>
<evidence type="ECO:0000313" key="5">
    <source>
        <dbReference type="Proteomes" id="UP000287374"/>
    </source>
</evidence>
<keyword evidence="5" id="KW-1185">Reference proteome</keyword>
<dbReference type="OrthoDB" id="5645264at2"/>
<keyword evidence="1" id="KW-0732">Signal</keyword>
<proteinExistence type="predicted"/>
<feature type="signal peptide" evidence="1">
    <location>
        <begin position="1"/>
        <end position="21"/>
    </location>
</feature>
<evidence type="ECO:0000313" key="2">
    <source>
        <dbReference type="EMBL" id="PWY54181.1"/>
    </source>
</evidence>
<gene>
    <name evidence="2" type="ORF">DGG96_18395</name>
    <name evidence="3" type="ORF">ELY20_05825</name>
</gene>